<name>A0A1W0E8A9_9MICR</name>
<feature type="signal peptide" evidence="2">
    <location>
        <begin position="1"/>
        <end position="20"/>
    </location>
</feature>
<evidence type="ECO:0008006" key="5">
    <source>
        <dbReference type="Google" id="ProtNLM"/>
    </source>
</evidence>
<reference evidence="3 4" key="1">
    <citation type="journal article" date="2017" name="Environ. Microbiol.">
        <title>Decay of the glycolytic pathway and adaptation to intranuclear parasitism within Enterocytozoonidae microsporidia.</title>
        <authorList>
            <person name="Wiredu Boakye D."/>
            <person name="Jaroenlak P."/>
            <person name="Prachumwat A."/>
            <person name="Williams T.A."/>
            <person name="Bateman K.S."/>
            <person name="Itsathitphaisarn O."/>
            <person name="Sritunyalucksana K."/>
            <person name="Paszkiewicz K.H."/>
            <person name="Moore K.A."/>
            <person name="Stentiford G.D."/>
            <person name="Williams B.A."/>
        </authorList>
    </citation>
    <scope>NUCLEOTIDE SEQUENCE [LARGE SCALE GENOMIC DNA]</scope>
    <source>
        <strain evidence="3 4">TH1</strain>
    </source>
</reference>
<organism evidence="3 4">
    <name type="scientific">Ecytonucleospora hepatopenaei</name>
    <dbReference type="NCBI Taxonomy" id="646526"/>
    <lineage>
        <taxon>Eukaryota</taxon>
        <taxon>Fungi</taxon>
        <taxon>Fungi incertae sedis</taxon>
        <taxon>Microsporidia</taxon>
        <taxon>Enterocytozoonidae</taxon>
        <taxon>Ecytonucleospora</taxon>
    </lineage>
</organism>
<sequence length="217" mass="25943">MKILFLTLLFFVYCSKNTEEVKELPYNRFQILYNENDNNLCIRLFKNSFFETIPKLSTIMLCKLNYLDLQTKISSEGIVYGLKYNESDDHDKIKQILKSYVKDLFVLKLDSIKFDESLVKNNINQKTSPGILEISLKMGKGKFEEIFEKKSKKWCYTLYITGKGIECYMQYKIRYKDIIIVNNNKFLNLEKTVFIFLIIYMVLFFSYQIILFLLRKK</sequence>
<evidence type="ECO:0000256" key="2">
    <source>
        <dbReference type="SAM" id="SignalP"/>
    </source>
</evidence>
<evidence type="ECO:0000313" key="3">
    <source>
        <dbReference type="EMBL" id="OQS55480.1"/>
    </source>
</evidence>
<keyword evidence="1" id="KW-0812">Transmembrane</keyword>
<accession>A0A1W0E8A9</accession>
<keyword evidence="4" id="KW-1185">Reference proteome</keyword>
<dbReference type="EMBL" id="MNPJ01000008">
    <property type="protein sequence ID" value="OQS55480.1"/>
    <property type="molecule type" value="Genomic_DNA"/>
</dbReference>
<dbReference type="AlphaFoldDB" id="A0A1W0E8A9"/>
<dbReference type="VEuPathDB" id="MicrosporidiaDB:EHP00_822"/>
<comment type="caution">
    <text evidence="3">The sequence shown here is derived from an EMBL/GenBank/DDBJ whole genome shotgun (WGS) entry which is preliminary data.</text>
</comment>
<keyword evidence="2" id="KW-0732">Signal</keyword>
<keyword evidence="1" id="KW-1133">Transmembrane helix</keyword>
<evidence type="ECO:0000313" key="4">
    <source>
        <dbReference type="Proteomes" id="UP000192758"/>
    </source>
</evidence>
<evidence type="ECO:0000256" key="1">
    <source>
        <dbReference type="SAM" id="Phobius"/>
    </source>
</evidence>
<dbReference type="Proteomes" id="UP000192758">
    <property type="component" value="Unassembled WGS sequence"/>
</dbReference>
<keyword evidence="1" id="KW-0472">Membrane</keyword>
<gene>
    <name evidence="3" type="ORF">EHP00_822</name>
</gene>
<proteinExistence type="predicted"/>
<feature type="chain" id="PRO_5012551562" description="Transmembrane protein" evidence="2">
    <location>
        <begin position="21"/>
        <end position="217"/>
    </location>
</feature>
<feature type="transmembrane region" description="Helical" evidence="1">
    <location>
        <begin position="193"/>
        <end position="214"/>
    </location>
</feature>
<protein>
    <recommendedName>
        <fullName evidence="5">Transmembrane protein</fullName>
    </recommendedName>
</protein>